<evidence type="ECO:0000313" key="3">
    <source>
        <dbReference type="Proteomes" id="UP000484015"/>
    </source>
</evidence>
<feature type="region of interest" description="Disordered" evidence="1">
    <location>
        <begin position="1"/>
        <end position="22"/>
    </location>
</feature>
<dbReference type="PANTHER" id="PTHR42815:SF2">
    <property type="entry name" value="FAD-BINDING, PUTATIVE (AFU_ORTHOLOGUE AFUA_6G07600)-RELATED"/>
    <property type="match status" value="1"/>
</dbReference>
<dbReference type="OrthoDB" id="9796486at2"/>
<dbReference type="PANTHER" id="PTHR42815">
    <property type="entry name" value="FAD-BINDING, PUTATIVE (AFU_ORTHOLOGUE AFUA_6G07600)-RELATED"/>
    <property type="match status" value="1"/>
</dbReference>
<dbReference type="AlphaFoldDB" id="A0A6L6PW90"/>
<dbReference type="SUPFAM" id="SSF50475">
    <property type="entry name" value="FMN-binding split barrel"/>
    <property type="match status" value="1"/>
</dbReference>
<sequence length="326" mass="35740">MVAPAGVPVQSVQDAEPPSPWHAGEVAMQRLEGVAERMDSVGRKVVRPFMPDQHREFFAQLPFAVLGAVDPQGDVWATLRSGTPGFLHSPGPRVLDAQLPRVPDDPADAGMQDGSEIALLGIELHTRRRNRMNGVLRRGPQASAHIDVVQSFGNCPQYIQLRDFQLTNTPADEPQWLPSLDGAAGQLIAAADSFYVASYADLPDGHRQVDVSHRGGLTGFVRVGEDGTLTVPEFAGNLFFNTLGNFTVNPKAGLVFVDFEGGHLLQMTGTVRILERLPGSAVQGAQRYWQFTPRRIVWRRNALGIRWQRQEQGISPAALRTGTWSR</sequence>
<reference evidence="2 3" key="1">
    <citation type="submission" date="2019-11" db="EMBL/GenBank/DDBJ databases">
        <title>Type strains purchased from KCTC, JCM and DSMZ.</title>
        <authorList>
            <person name="Lu H."/>
        </authorList>
    </citation>
    <scope>NUCLEOTIDE SEQUENCE [LARGE SCALE GENOMIC DNA]</scope>
    <source>
        <strain evidence="2 3">KCTC 42409</strain>
    </source>
</reference>
<dbReference type="Gene3D" id="2.30.110.10">
    <property type="entry name" value="Electron Transport, Fmn-binding Protein, Chain A"/>
    <property type="match status" value="1"/>
</dbReference>
<dbReference type="EMBL" id="WNLA01000002">
    <property type="protein sequence ID" value="MTW01461.1"/>
    <property type="molecule type" value="Genomic_DNA"/>
</dbReference>
<name>A0A6L6PW90_9BURK</name>
<evidence type="ECO:0000256" key="1">
    <source>
        <dbReference type="SAM" id="MobiDB-lite"/>
    </source>
</evidence>
<protein>
    <submittedName>
        <fullName evidence="2">Flavin-nucleotide-binding protein</fullName>
    </submittedName>
</protein>
<organism evidence="2 3">
    <name type="scientific">Pseudoduganella ginsengisoli</name>
    <dbReference type="NCBI Taxonomy" id="1462440"/>
    <lineage>
        <taxon>Bacteria</taxon>
        <taxon>Pseudomonadati</taxon>
        <taxon>Pseudomonadota</taxon>
        <taxon>Betaproteobacteria</taxon>
        <taxon>Burkholderiales</taxon>
        <taxon>Oxalobacteraceae</taxon>
        <taxon>Telluria group</taxon>
        <taxon>Pseudoduganella</taxon>
    </lineage>
</organism>
<evidence type="ECO:0000313" key="2">
    <source>
        <dbReference type="EMBL" id="MTW01461.1"/>
    </source>
</evidence>
<dbReference type="InterPro" id="IPR012349">
    <property type="entry name" value="Split_barrel_FMN-bd"/>
</dbReference>
<proteinExistence type="predicted"/>
<accession>A0A6L6PW90</accession>
<keyword evidence="3" id="KW-1185">Reference proteome</keyword>
<comment type="caution">
    <text evidence="2">The sequence shown here is derived from an EMBL/GenBank/DDBJ whole genome shotgun (WGS) entry which is preliminary data.</text>
</comment>
<dbReference type="Proteomes" id="UP000484015">
    <property type="component" value="Unassembled WGS sequence"/>
</dbReference>
<gene>
    <name evidence="2" type="ORF">GM668_05100</name>
</gene>